<accession>A0ABQ9GJE4</accession>
<sequence>MKERREREIPEKTRRPTASSGTIPTCENPVAWPDIEHVSPWWEASVLTAQPPSPLSWYRDGGNAAVTQDSGAQPMSGHFSTGEETIGRRCYGRREGVPISCLCLVLCKSSCLSLSLGKAEPIWSSAGIVSAGETGDSRENPDNQRRRTAQFPRTKFQERPIVNRTRDLRCSQHRGEPERVKRSEYGAAPECKGGGKREIPEKTHRPVASSGTMTTCENPGVIRPEIEPCSHWWAASSLTTPPLRPLLARKTRRFLDNCTRLQYTCITHYKEDTSDWSISSRVTPGFLQVGIVPDDAAGRRVYSEISSFPRLYIPPLPHTHLTSPSSALKTFTLRTTQIYSHPFPTEKEVGERHRVENEPQRREALSSGAERVRLRNQLRRRGGHVAMIGSVRDLSHFTYTYVRVLSKSGEAFELKATQLKISTADIADMEGQSFQLALAQASRERERYIVGLIKDDGHYTCLCLCCDAPARDEALAGSVLAGVCPAGPGGQDTPGGQVHNPVRQCGHRRDPEQRADLKNYVNCLLYTGPCTPDGKLVRGERPHFNLALSITV</sequence>
<feature type="region of interest" description="Disordered" evidence="1">
    <location>
        <begin position="346"/>
        <end position="367"/>
    </location>
</feature>
<feature type="compositionally biased region" description="Polar residues" evidence="1">
    <location>
        <begin position="65"/>
        <end position="83"/>
    </location>
</feature>
<feature type="compositionally biased region" description="Basic and acidic residues" evidence="1">
    <location>
        <begin position="135"/>
        <end position="145"/>
    </location>
</feature>
<evidence type="ECO:0000313" key="2">
    <source>
        <dbReference type="EMBL" id="KAJ8872131.1"/>
    </source>
</evidence>
<feature type="compositionally biased region" description="Basic and acidic residues" evidence="1">
    <location>
        <begin position="193"/>
        <end position="204"/>
    </location>
</feature>
<feature type="compositionally biased region" description="Polar residues" evidence="1">
    <location>
        <begin position="16"/>
        <end position="25"/>
    </location>
</feature>
<reference evidence="2 3" key="1">
    <citation type="submission" date="2023-02" db="EMBL/GenBank/DDBJ databases">
        <title>LHISI_Scaffold_Assembly.</title>
        <authorList>
            <person name="Stuart O.P."/>
            <person name="Cleave R."/>
            <person name="Magrath M.J.L."/>
            <person name="Mikheyev A.S."/>
        </authorList>
    </citation>
    <scope>NUCLEOTIDE SEQUENCE [LARGE SCALE GENOMIC DNA]</scope>
    <source>
        <strain evidence="2">Daus_M_001</strain>
        <tissue evidence="2">Leg muscle</tissue>
    </source>
</reference>
<dbReference type="EMBL" id="JARBHB010000011">
    <property type="protein sequence ID" value="KAJ8872131.1"/>
    <property type="molecule type" value="Genomic_DNA"/>
</dbReference>
<feature type="compositionally biased region" description="Basic and acidic residues" evidence="1">
    <location>
        <begin position="1"/>
        <end position="14"/>
    </location>
</feature>
<evidence type="ECO:0000256" key="1">
    <source>
        <dbReference type="SAM" id="MobiDB-lite"/>
    </source>
</evidence>
<feature type="compositionally biased region" description="Basic and acidic residues" evidence="1">
    <location>
        <begin position="171"/>
        <end position="184"/>
    </location>
</feature>
<evidence type="ECO:0000313" key="3">
    <source>
        <dbReference type="Proteomes" id="UP001159363"/>
    </source>
</evidence>
<comment type="caution">
    <text evidence="2">The sequence shown here is derived from an EMBL/GenBank/DDBJ whole genome shotgun (WGS) entry which is preliminary data.</text>
</comment>
<protein>
    <submittedName>
        <fullName evidence="2">Uncharacterized protein</fullName>
    </submittedName>
</protein>
<feature type="region of interest" description="Disordered" evidence="1">
    <location>
        <begin position="1"/>
        <end position="26"/>
    </location>
</feature>
<organism evidence="2 3">
    <name type="scientific">Dryococelus australis</name>
    <dbReference type="NCBI Taxonomy" id="614101"/>
    <lineage>
        <taxon>Eukaryota</taxon>
        <taxon>Metazoa</taxon>
        <taxon>Ecdysozoa</taxon>
        <taxon>Arthropoda</taxon>
        <taxon>Hexapoda</taxon>
        <taxon>Insecta</taxon>
        <taxon>Pterygota</taxon>
        <taxon>Neoptera</taxon>
        <taxon>Polyneoptera</taxon>
        <taxon>Phasmatodea</taxon>
        <taxon>Verophasmatodea</taxon>
        <taxon>Anareolatae</taxon>
        <taxon>Phasmatidae</taxon>
        <taxon>Eurycanthinae</taxon>
        <taxon>Dryococelus</taxon>
    </lineage>
</organism>
<feature type="region of interest" description="Disordered" evidence="1">
    <location>
        <begin position="130"/>
        <end position="149"/>
    </location>
</feature>
<gene>
    <name evidence="2" type="ORF">PR048_025733</name>
</gene>
<proteinExistence type="predicted"/>
<dbReference type="Proteomes" id="UP001159363">
    <property type="component" value="Chromosome 10"/>
</dbReference>
<feature type="region of interest" description="Disordered" evidence="1">
    <location>
        <begin position="61"/>
        <end position="84"/>
    </location>
</feature>
<keyword evidence="3" id="KW-1185">Reference proteome</keyword>
<feature type="compositionally biased region" description="Basic and acidic residues" evidence="1">
    <location>
        <begin position="346"/>
        <end position="364"/>
    </location>
</feature>
<feature type="region of interest" description="Disordered" evidence="1">
    <location>
        <begin position="171"/>
        <end position="219"/>
    </location>
</feature>
<name>A0ABQ9GJE4_9NEOP</name>